<keyword evidence="5 7" id="KW-0472">Membrane</keyword>
<dbReference type="Proteomes" id="UP000053958">
    <property type="component" value="Unassembled WGS sequence"/>
</dbReference>
<dbReference type="InterPro" id="IPR050360">
    <property type="entry name" value="MFS_Sugar_Transporters"/>
</dbReference>
<feature type="compositionally biased region" description="Polar residues" evidence="6">
    <location>
        <begin position="534"/>
        <end position="548"/>
    </location>
</feature>
<dbReference type="Gene3D" id="1.20.1250.20">
    <property type="entry name" value="MFS general substrate transporter like domains"/>
    <property type="match status" value="1"/>
</dbReference>
<dbReference type="InterPro" id="IPR036259">
    <property type="entry name" value="MFS_trans_sf"/>
</dbReference>
<dbReference type="InterPro" id="IPR005828">
    <property type="entry name" value="MFS_sugar_transport-like"/>
</dbReference>
<dbReference type="PROSITE" id="PS50850">
    <property type="entry name" value="MFS"/>
    <property type="match status" value="1"/>
</dbReference>
<organism evidence="9 10">
    <name type="scientific">Rasamsonia emersonii (strain ATCC 16479 / CBS 393.64 / IMI 116815)</name>
    <dbReference type="NCBI Taxonomy" id="1408163"/>
    <lineage>
        <taxon>Eukaryota</taxon>
        <taxon>Fungi</taxon>
        <taxon>Dikarya</taxon>
        <taxon>Ascomycota</taxon>
        <taxon>Pezizomycotina</taxon>
        <taxon>Eurotiomycetes</taxon>
        <taxon>Eurotiomycetidae</taxon>
        <taxon>Eurotiales</taxon>
        <taxon>Trichocomaceae</taxon>
        <taxon>Rasamsonia</taxon>
    </lineage>
</organism>
<evidence type="ECO:0000256" key="1">
    <source>
        <dbReference type="ARBA" id="ARBA00004141"/>
    </source>
</evidence>
<feature type="transmembrane region" description="Helical" evidence="7">
    <location>
        <begin position="263"/>
        <end position="284"/>
    </location>
</feature>
<keyword evidence="10" id="KW-1185">Reference proteome</keyword>
<feature type="domain" description="Major facilitator superfamily (MFS) profile" evidence="8">
    <location>
        <begin position="1"/>
        <end position="434"/>
    </location>
</feature>
<evidence type="ECO:0000259" key="8">
    <source>
        <dbReference type="PROSITE" id="PS50850"/>
    </source>
</evidence>
<dbReference type="OrthoDB" id="508119at2759"/>
<feature type="transmembrane region" description="Helical" evidence="7">
    <location>
        <begin position="412"/>
        <end position="430"/>
    </location>
</feature>
<evidence type="ECO:0000256" key="3">
    <source>
        <dbReference type="ARBA" id="ARBA00022692"/>
    </source>
</evidence>
<feature type="transmembrane region" description="Helical" evidence="7">
    <location>
        <begin position="104"/>
        <end position="125"/>
    </location>
</feature>
<feature type="transmembrane region" description="Helical" evidence="7">
    <location>
        <begin position="63"/>
        <end position="84"/>
    </location>
</feature>
<gene>
    <name evidence="9" type="ORF">T310_6632</name>
</gene>
<dbReference type="RefSeq" id="XP_013325997.1">
    <property type="nucleotide sequence ID" value="XM_013470543.1"/>
</dbReference>
<dbReference type="EMBL" id="LASV01000353">
    <property type="protein sequence ID" value="KKA19385.1"/>
    <property type="molecule type" value="Genomic_DNA"/>
</dbReference>
<proteinExistence type="inferred from homology"/>
<protein>
    <submittedName>
        <fullName evidence="9">MFS quinate transporter</fullName>
    </submittedName>
</protein>
<sequence>MDTGIIGGVLTLPDFKKEFGLDGLDAVAQANLSANLVTVMQAGAFAGALLANPFADKLGRKPGLLIVSIFAFIGGLLQAFAYGHLSCFYIGRDTERKADFDPVINIRFVEGLGLGGATMLAPTYVSENSPRGIRGLLIGLYQLFETMGAMIAFFIDYGSLLHIKGHGSWMVPLAMQSLPPALIFFSILLCPESPRWLASKDDWDGASRVLSSVRHLPVQHPYVQQELLELRTQLEEERRSIHGTGFWAMQKECWLIPGNRKRALMSIGLMLCQQWTGIFTDLGVTGNANSLLATGVYGIVKMCSCAIFITFLADTLGRKWSFVWTGFLMWFCMFYLGFYVRFDPPKAKPPSPQLFGWGPVCWIYVSEIPTNRLRGYNVSLAAATQWLFNLVVARVTPVMLVTVGGSTGYGTYFIYGSFCFAMAIAAFFVPETKGISLERMDELFGVADFSGVDDVGLAAKHAKEGTDIETSHVEAVPRVKFLLLLAKKLEKYFIYTKHPKRHDEIRTCTEKTTSTEGYGDLSSHQKKPVEGVSGNETKQTNGANWLKS</sequence>
<dbReference type="InterPro" id="IPR005829">
    <property type="entry name" value="Sugar_transporter_CS"/>
</dbReference>
<evidence type="ECO:0000256" key="5">
    <source>
        <dbReference type="ARBA" id="ARBA00023136"/>
    </source>
</evidence>
<feature type="transmembrane region" description="Helical" evidence="7">
    <location>
        <begin position="169"/>
        <end position="190"/>
    </location>
</feature>
<feature type="transmembrane region" description="Helical" evidence="7">
    <location>
        <begin position="137"/>
        <end position="157"/>
    </location>
</feature>
<evidence type="ECO:0000313" key="10">
    <source>
        <dbReference type="Proteomes" id="UP000053958"/>
    </source>
</evidence>
<dbReference type="PANTHER" id="PTHR48022">
    <property type="entry name" value="PLASTIDIC GLUCOSE TRANSPORTER 4"/>
    <property type="match status" value="1"/>
</dbReference>
<reference evidence="9 10" key="1">
    <citation type="submission" date="2015-04" db="EMBL/GenBank/DDBJ databases">
        <authorList>
            <person name="Heijne W.H."/>
            <person name="Fedorova N.D."/>
            <person name="Nierman W.C."/>
            <person name="Vollebregt A.W."/>
            <person name="Zhao Z."/>
            <person name="Wu L."/>
            <person name="Kumar M."/>
            <person name="Stam H."/>
            <person name="van den Berg M.A."/>
            <person name="Pel H.J."/>
        </authorList>
    </citation>
    <scope>NUCLEOTIDE SEQUENCE [LARGE SCALE GENOMIC DNA]</scope>
    <source>
        <strain evidence="9 10">CBS 393.64</strain>
    </source>
</reference>
<keyword evidence="4 7" id="KW-1133">Transmembrane helix</keyword>
<dbReference type="GeneID" id="25318929"/>
<dbReference type="PANTHER" id="PTHR48022:SF21">
    <property type="entry name" value="QUINATE TRANSPORTER, PUTATIVE (AFU_ORTHOLOGUE AFUA_6G06960)-RELATED"/>
    <property type="match status" value="1"/>
</dbReference>
<dbReference type="GO" id="GO:0016020">
    <property type="term" value="C:membrane"/>
    <property type="evidence" value="ECO:0007669"/>
    <property type="project" value="UniProtKB-SubCell"/>
</dbReference>
<feature type="transmembrane region" description="Helical" evidence="7">
    <location>
        <begin position="290"/>
        <end position="313"/>
    </location>
</feature>
<keyword evidence="3 7" id="KW-0812">Transmembrane</keyword>
<accession>A0A0F4YMR0</accession>
<evidence type="ECO:0000313" key="9">
    <source>
        <dbReference type="EMBL" id="KKA19385.1"/>
    </source>
</evidence>
<feature type="transmembrane region" description="Helical" evidence="7">
    <location>
        <begin position="32"/>
        <end position="51"/>
    </location>
</feature>
<dbReference type="SUPFAM" id="SSF103473">
    <property type="entry name" value="MFS general substrate transporter"/>
    <property type="match status" value="1"/>
</dbReference>
<comment type="subcellular location">
    <subcellularLocation>
        <location evidence="1">Membrane</location>
        <topology evidence="1">Multi-pass membrane protein</topology>
    </subcellularLocation>
</comment>
<dbReference type="Pfam" id="PF00083">
    <property type="entry name" value="Sugar_tr"/>
    <property type="match status" value="2"/>
</dbReference>
<dbReference type="InterPro" id="IPR020846">
    <property type="entry name" value="MFS_dom"/>
</dbReference>
<evidence type="ECO:0000256" key="2">
    <source>
        <dbReference type="ARBA" id="ARBA00010992"/>
    </source>
</evidence>
<feature type="transmembrane region" description="Helical" evidence="7">
    <location>
        <begin position="320"/>
        <end position="342"/>
    </location>
</feature>
<comment type="caution">
    <text evidence="9">The sequence shown here is derived from an EMBL/GenBank/DDBJ whole genome shotgun (WGS) entry which is preliminary data.</text>
</comment>
<evidence type="ECO:0000256" key="6">
    <source>
        <dbReference type="SAM" id="MobiDB-lite"/>
    </source>
</evidence>
<dbReference type="AlphaFoldDB" id="A0A0F4YMR0"/>
<feature type="region of interest" description="Disordered" evidence="6">
    <location>
        <begin position="506"/>
        <end position="548"/>
    </location>
</feature>
<dbReference type="PROSITE" id="PS00217">
    <property type="entry name" value="SUGAR_TRANSPORT_2"/>
    <property type="match status" value="1"/>
</dbReference>
<evidence type="ECO:0000256" key="7">
    <source>
        <dbReference type="SAM" id="Phobius"/>
    </source>
</evidence>
<name>A0A0F4YMR0_RASE3</name>
<dbReference type="GO" id="GO:0005351">
    <property type="term" value="F:carbohydrate:proton symporter activity"/>
    <property type="evidence" value="ECO:0007669"/>
    <property type="project" value="TreeGrafter"/>
</dbReference>
<evidence type="ECO:0000256" key="4">
    <source>
        <dbReference type="ARBA" id="ARBA00022989"/>
    </source>
</evidence>
<comment type="similarity">
    <text evidence="2">Belongs to the major facilitator superfamily. Sugar transporter (TC 2.A.1.1) family.</text>
</comment>